<dbReference type="AlphaFoldDB" id="A0AAJ0BLR6"/>
<feature type="region of interest" description="Disordered" evidence="1">
    <location>
        <begin position="38"/>
        <end position="72"/>
    </location>
</feature>
<evidence type="ECO:0000313" key="2">
    <source>
        <dbReference type="EMBL" id="KAK1759394.1"/>
    </source>
</evidence>
<feature type="compositionally biased region" description="Acidic residues" evidence="1">
    <location>
        <begin position="387"/>
        <end position="401"/>
    </location>
</feature>
<feature type="compositionally biased region" description="Polar residues" evidence="1">
    <location>
        <begin position="90"/>
        <end position="100"/>
    </location>
</feature>
<dbReference type="Proteomes" id="UP001239445">
    <property type="component" value="Unassembled WGS sequence"/>
</dbReference>
<gene>
    <name evidence="2" type="ORF">QBC47DRAFT_410148</name>
</gene>
<feature type="region of interest" description="Disordered" evidence="1">
    <location>
        <begin position="382"/>
        <end position="402"/>
    </location>
</feature>
<feature type="compositionally biased region" description="Basic and acidic residues" evidence="1">
    <location>
        <begin position="101"/>
        <end position="118"/>
    </location>
</feature>
<reference evidence="2" key="1">
    <citation type="submission" date="2023-06" db="EMBL/GenBank/DDBJ databases">
        <title>Genome-scale phylogeny and comparative genomics of the fungal order Sordariales.</title>
        <authorList>
            <consortium name="Lawrence Berkeley National Laboratory"/>
            <person name="Hensen N."/>
            <person name="Bonometti L."/>
            <person name="Westerberg I."/>
            <person name="Brannstrom I.O."/>
            <person name="Guillou S."/>
            <person name="Cros-Aarteil S."/>
            <person name="Calhoun S."/>
            <person name="Haridas S."/>
            <person name="Kuo A."/>
            <person name="Mondo S."/>
            <person name="Pangilinan J."/>
            <person name="Riley R."/>
            <person name="Labutti K."/>
            <person name="Andreopoulos B."/>
            <person name="Lipzen A."/>
            <person name="Chen C."/>
            <person name="Yanf M."/>
            <person name="Daum C."/>
            <person name="Ng V."/>
            <person name="Clum A."/>
            <person name="Steindorff A."/>
            <person name="Ohm R."/>
            <person name="Martin F."/>
            <person name="Silar P."/>
            <person name="Natvig D."/>
            <person name="Lalanne C."/>
            <person name="Gautier V."/>
            <person name="Ament-Velasquez S.L."/>
            <person name="Kruys A."/>
            <person name="Hutchinson M.I."/>
            <person name="Powell A.J."/>
            <person name="Barry K."/>
            <person name="Miller A.N."/>
            <person name="Grigoriev I.V."/>
            <person name="Debuchy R."/>
            <person name="Gladieux P."/>
            <person name="Thoren M.H."/>
            <person name="Johannesson H."/>
        </authorList>
    </citation>
    <scope>NUCLEOTIDE SEQUENCE</scope>
    <source>
        <strain evidence="2">PSN4</strain>
    </source>
</reference>
<organism evidence="2 3">
    <name type="scientific">Echria macrotheca</name>
    <dbReference type="NCBI Taxonomy" id="438768"/>
    <lineage>
        <taxon>Eukaryota</taxon>
        <taxon>Fungi</taxon>
        <taxon>Dikarya</taxon>
        <taxon>Ascomycota</taxon>
        <taxon>Pezizomycotina</taxon>
        <taxon>Sordariomycetes</taxon>
        <taxon>Sordariomycetidae</taxon>
        <taxon>Sordariales</taxon>
        <taxon>Schizotheciaceae</taxon>
        <taxon>Echria</taxon>
    </lineage>
</organism>
<feature type="region of interest" description="Disordered" evidence="1">
    <location>
        <begin position="90"/>
        <end position="118"/>
    </location>
</feature>
<keyword evidence="3" id="KW-1185">Reference proteome</keyword>
<feature type="region of interest" description="Disordered" evidence="1">
    <location>
        <begin position="234"/>
        <end position="278"/>
    </location>
</feature>
<accession>A0AAJ0BLR6</accession>
<name>A0AAJ0BLR6_9PEZI</name>
<protein>
    <submittedName>
        <fullName evidence="2">Uncharacterized protein</fullName>
    </submittedName>
</protein>
<proteinExistence type="predicted"/>
<evidence type="ECO:0000313" key="3">
    <source>
        <dbReference type="Proteomes" id="UP001239445"/>
    </source>
</evidence>
<evidence type="ECO:0000256" key="1">
    <source>
        <dbReference type="SAM" id="MobiDB-lite"/>
    </source>
</evidence>
<sequence length="449" mass="49925">MWRGGLRYGRPLATGQPCKWQYQQALPQGCLVSVAWKSSESEAPRPKRTPTKKAPDAAASKKKTTGVSLPMGFPQGDDLRHWLMTADVFTTETPSRQAPTKKQDVTDRKPGSRAARDPFAEKLEQLQKAKDEERTILVINSASPNLLESDFYRLANQGRHVDGWAVGISKVTQARHPITMENQGQYFLFFETRAAATAYAEKLRTRAYEARRTLLPDDEWGRIFSSWRNPIAEPTRDHPTLSSSSSSSSFPPSWSSSSSSSSSLPADDSAPPPPQAGEFTILTPTFPLYYTLHSANEARALLAEGGGSSSASPSLRRHLSNWARQTDANRVVFRTEDRLTKVTEDWLRGLVERDGRERNLAWRLAGGPMAIRPIRASVGRAGRDVSVETEEDGEDEDEGDEGTERALGFSAFEMSFVDAAEARRFVRAWHRRVLQVGEHAFGVDVSGMW</sequence>
<feature type="compositionally biased region" description="Low complexity" evidence="1">
    <location>
        <begin position="241"/>
        <end position="269"/>
    </location>
</feature>
<dbReference type="EMBL" id="MU839828">
    <property type="protein sequence ID" value="KAK1759394.1"/>
    <property type="molecule type" value="Genomic_DNA"/>
</dbReference>
<comment type="caution">
    <text evidence="2">The sequence shown here is derived from an EMBL/GenBank/DDBJ whole genome shotgun (WGS) entry which is preliminary data.</text>
</comment>